<dbReference type="PANTHER" id="PTHR23149">
    <property type="entry name" value="G PATCH DOMAIN CONTAINING PROTEIN"/>
    <property type="match status" value="1"/>
</dbReference>
<feature type="compositionally biased region" description="Basic residues" evidence="7">
    <location>
        <begin position="356"/>
        <end position="367"/>
    </location>
</feature>
<sequence length="411" mass="45694">MGLSERKVKQRIGLDPRNLSWSDDKTRFSYKHMQALGWKENTGLGSSFEGNPNHIAVVRKADNGGIGMARARKEGDDLAAGAGQAGQGLEEVLRRLAAASASPSPSPSPLTTPVTEEKPKEPVVVRNKIASRQRHLAAKRAAVQSPQALAEILGVPVSSLPSTAFVTPSPLASSSSTPQPETKPETKPDVKLTMAELKPSPALKSERTSEDLVTTSKVSVSDYFRQKMREKMLIRQAAAGGSSYVKVKVEDLPALSLENMGEEEERKPAVGSEWEGTKMTFEEQTQEFEPSDSTAAIPKEDDEKAQKKARKEAKRLAKLNKEKVKSEEHDPIHEARQAFEAFGHAGEVQDEGKDEKKKRKEEKKRKREEKEVKEKEKKRKRDNGEDEEKGKKDKKSKEHKKEKERKKEKSS</sequence>
<accession>A0A0D0VLP9</accession>
<feature type="compositionally biased region" description="Basic residues" evidence="7">
    <location>
        <begin position="307"/>
        <end position="318"/>
    </location>
</feature>
<dbReference type="OrthoDB" id="29523at2759"/>
<feature type="compositionally biased region" description="Low complexity" evidence="7">
    <location>
        <begin position="168"/>
        <end position="180"/>
    </location>
</feature>
<protein>
    <recommendedName>
        <fullName evidence="6">PinX1-related protein 1</fullName>
    </recommendedName>
</protein>
<dbReference type="InterPro" id="IPR050656">
    <property type="entry name" value="PINX1"/>
</dbReference>
<feature type="region of interest" description="Disordered" evidence="7">
    <location>
        <begin position="166"/>
        <end position="217"/>
    </location>
</feature>
<keyword evidence="2" id="KW-0690">Ribosome biogenesis</keyword>
<reference evidence="9" key="1">
    <citation type="submission" date="2015-01" db="EMBL/GenBank/DDBJ databases">
        <title>The Genome Sequence of Cryptococcus gattii CA1280.</title>
        <authorList>
            <consortium name="The Broad Institute Genomics Platform"/>
            <person name="Cuomo C."/>
            <person name="Litvintseva A."/>
            <person name="Chen Y."/>
            <person name="Heitman J."/>
            <person name="Sun S."/>
            <person name="Springer D."/>
            <person name="Dromer F."/>
            <person name="Young S."/>
            <person name="Zeng Q."/>
            <person name="Gargeya S."/>
            <person name="Abouelleil A."/>
            <person name="Alvarado L."/>
            <person name="Chapman S.B."/>
            <person name="Gainer-Dewar J."/>
            <person name="Goldberg J."/>
            <person name="Griggs A."/>
            <person name="Gujja S."/>
            <person name="Hansen M."/>
            <person name="Howarth C."/>
            <person name="Imamovic A."/>
            <person name="Larimer J."/>
            <person name="Murphy C."/>
            <person name="Naylor J."/>
            <person name="Pearson M."/>
            <person name="Priest M."/>
            <person name="Roberts A."/>
            <person name="Saif S."/>
            <person name="Shea T."/>
            <person name="Sykes S."/>
            <person name="Wortman J."/>
            <person name="Nusbaum C."/>
            <person name="Birren B."/>
        </authorList>
    </citation>
    <scope>NUCLEOTIDE SEQUENCE [LARGE SCALE GENOMIC DNA]</scope>
    <source>
        <strain evidence="9">CA1280</strain>
    </source>
</reference>
<feature type="region of interest" description="Disordered" evidence="7">
    <location>
        <begin position="97"/>
        <end position="121"/>
    </location>
</feature>
<dbReference type="GO" id="GO:0003676">
    <property type="term" value="F:nucleic acid binding"/>
    <property type="evidence" value="ECO:0007669"/>
    <property type="project" value="InterPro"/>
</dbReference>
<name>A0A0D0VLP9_CRYGA</name>
<evidence type="ECO:0000256" key="3">
    <source>
        <dbReference type="ARBA" id="ARBA00022552"/>
    </source>
</evidence>
<evidence type="ECO:0000256" key="6">
    <source>
        <dbReference type="ARBA" id="ARBA00041961"/>
    </source>
</evidence>
<evidence type="ECO:0000256" key="4">
    <source>
        <dbReference type="ARBA" id="ARBA00023242"/>
    </source>
</evidence>
<dbReference type="EMBL" id="KN847986">
    <property type="protein sequence ID" value="KIR45915.1"/>
    <property type="molecule type" value="Genomic_DNA"/>
</dbReference>
<dbReference type="SMART" id="SM00443">
    <property type="entry name" value="G_patch"/>
    <property type="match status" value="1"/>
</dbReference>
<proteinExistence type="inferred from homology"/>
<evidence type="ECO:0000259" key="8">
    <source>
        <dbReference type="PROSITE" id="PS50174"/>
    </source>
</evidence>
<feature type="region of interest" description="Disordered" evidence="7">
    <location>
        <begin position="258"/>
        <end position="411"/>
    </location>
</feature>
<dbReference type="GO" id="GO:0005730">
    <property type="term" value="C:nucleolus"/>
    <property type="evidence" value="ECO:0007669"/>
    <property type="project" value="UniProtKB-SubCell"/>
</dbReference>
<evidence type="ECO:0000256" key="5">
    <source>
        <dbReference type="ARBA" id="ARBA00038007"/>
    </source>
</evidence>
<evidence type="ECO:0000313" key="9">
    <source>
        <dbReference type="EMBL" id="KIR45915.1"/>
    </source>
</evidence>
<keyword evidence="4" id="KW-0539">Nucleus</keyword>
<dbReference type="HOGENOM" id="CLU_676170_0_0_1"/>
<comment type="subcellular location">
    <subcellularLocation>
        <location evidence="1">Nucleus</location>
        <location evidence="1">Nucleolus</location>
    </subcellularLocation>
</comment>
<evidence type="ECO:0000256" key="2">
    <source>
        <dbReference type="ARBA" id="ARBA00022517"/>
    </source>
</evidence>
<comment type="similarity">
    <text evidence="5">Belongs to the PINX1 family.</text>
</comment>
<evidence type="ECO:0000256" key="1">
    <source>
        <dbReference type="ARBA" id="ARBA00004604"/>
    </source>
</evidence>
<feature type="domain" description="G-patch" evidence="8">
    <location>
        <begin position="25"/>
        <end position="71"/>
    </location>
</feature>
<evidence type="ECO:0000256" key="7">
    <source>
        <dbReference type="SAM" id="MobiDB-lite"/>
    </source>
</evidence>
<dbReference type="PROSITE" id="PS50174">
    <property type="entry name" value="G_PATCH"/>
    <property type="match status" value="1"/>
</dbReference>
<dbReference type="PANTHER" id="PTHR23149:SF31">
    <property type="entry name" value="PROTEIN PXR1"/>
    <property type="match status" value="1"/>
</dbReference>
<dbReference type="AlphaFoldDB" id="A0A0D0VLP9"/>
<dbReference type="InterPro" id="IPR000467">
    <property type="entry name" value="G_patch_dom"/>
</dbReference>
<dbReference type="Pfam" id="PF01585">
    <property type="entry name" value="G-patch"/>
    <property type="match status" value="1"/>
</dbReference>
<keyword evidence="3" id="KW-0698">rRNA processing</keyword>
<feature type="compositionally biased region" description="Basic and acidic residues" evidence="7">
    <location>
        <begin position="388"/>
        <end position="411"/>
    </location>
</feature>
<feature type="compositionally biased region" description="Basic and acidic residues" evidence="7">
    <location>
        <begin position="319"/>
        <end position="337"/>
    </location>
</feature>
<dbReference type="GO" id="GO:0006364">
    <property type="term" value="P:rRNA processing"/>
    <property type="evidence" value="ECO:0007669"/>
    <property type="project" value="UniProtKB-KW"/>
</dbReference>
<organism evidence="9">
    <name type="scientific">Cryptococcus bacillisporus CA1280</name>
    <dbReference type="NCBI Taxonomy" id="1296109"/>
    <lineage>
        <taxon>Eukaryota</taxon>
        <taxon>Fungi</taxon>
        <taxon>Dikarya</taxon>
        <taxon>Basidiomycota</taxon>
        <taxon>Agaricomycotina</taxon>
        <taxon>Tremellomycetes</taxon>
        <taxon>Tremellales</taxon>
        <taxon>Cryptococcaceae</taxon>
        <taxon>Cryptococcus</taxon>
        <taxon>Cryptococcus gattii species complex</taxon>
    </lineage>
</organism>
<gene>
    <name evidence="9" type="ORF">I312_04885</name>
</gene>